<evidence type="ECO:0000256" key="2">
    <source>
        <dbReference type="SAM" id="Phobius"/>
    </source>
</evidence>
<evidence type="ECO:0000313" key="4">
    <source>
        <dbReference type="Proteomes" id="UP001596106"/>
    </source>
</evidence>
<comment type="caution">
    <text evidence="3">The sequence shown here is derived from an EMBL/GenBank/DDBJ whole genome shotgun (WGS) entry which is preliminary data.</text>
</comment>
<keyword evidence="2" id="KW-0472">Membrane</keyword>
<feature type="compositionally biased region" description="Polar residues" evidence="1">
    <location>
        <begin position="59"/>
        <end position="75"/>
    </location>
</feature>
<reference evidence="4" key="1">
    <citation type="journal article" date="2019" name="Int. J. Syst. Evol. Microbiol.">
        <title>The Global Catalogue of Microorganisms (GCM) 10K type strain sequencing project: providing services to taxonomists for standard genome sequencing and annotation.</title>
        <authorList>
            <consortium name="The Broad Institute Genomics Platform"/>
            <consortium name="The Broad Institute Genome Sequencing Center for Infectious Disease"/>
            <person name="Wu L."/>
            <person name="Ma J."/>
        </authorList>
    </citation>
    <scope>NUCLEOTIDE SEQUENCE [LARGE SCALE GENOMIC DNA]</scope>
    <source>
        <strain evidence="4">CCUG 55250</strain>
    </source>
</reference>
<sequence length="83" mass="9387">MNHLTQPREWPTLKLSRWQIIQLSVLSVLIAAMAFWKFQYEQVLPKSSPVQMVLPTQGSSMNDQSLAKTTPSLSPASVVKSRF</sequence>
<name>A0ABW0IEE0_9BACT</name>
<keyword evidence="2" id="KW-0812">Transmembrane</keyword>
<keyword evidence="4" id="KW-1185">Reference proteome</keyword>
<proteinExistence type="predicted"/>
<protein>
    <recommendedName>
        <fullName evidence="5">Energy transducer TonB</fullName>
    </recommendedName>
</protein>
<keyword evidence="2" id="KW-1133">Transmembrane helix</keyword>
<dbReference type="Proteomes" id="UP001596106">
    <property type="component" value="Unassembled WGS sequence"/>
</dbReference>
<evidence type="ECO:0008006" key="5">
    <source>
        <dbReference type="Google" id="ProtNLM"/>
    </source>
</evidence>
<feature type="region of interest" description="Disordered" evidence="1">
    <location>
        <begin position="59"/>
        <end position="83"/>
    </location>
</feature>
<evidence type="ECO:0000313" key="3">
    <source>
        <dbReference type="EMBL" id="MFC5411850.1"/>
    </source>
</evidence>
<dbReference type="EMBL" id="JBHSMA010000008">
    <property type="protein sequence ID" value="MFC5411850.1"/>
    <property type="molecule type" value="Genomic_DNA"/>
</dbReference>
<accession>A0ABW0IEE0</accession>
<dbReference type="RefSeq" id="WP_379848766.1">
    <property type="nucleotide sequence ID" value="NZ_JBHSMA010000008.1"/>
</dbReference>
<evidence type="ECO:0000256" key="1">
    <source>
        <dbReference type="SAM" id="MobiDB-lite"/>
    </source>
</evidence>
<gene>
    <name evidence="3" type="ORF">ACFPMF_21180</name>
</gene>
<organism evidence="3 4">
    <name type="scientific">Larkinella bovis</name>
    <dbReference type="NCBI Taxonomy" id="683041"/>
    <lineage>
        <taxon>Bacteria</taxon>
        <taxon>Pseudomonadati</taxon>
        <taxon>Bacteroidota</taxon>
        <taxon>Cytophagia</taxon>
        <taxon>Cytophagales</taxon>
        <taxon>Spirosomataceae</taxon>
        <taxon>Larkinella</taxon>
    </lineage>
</organism>
<feature type="transmembrane region" description="Helical" evidence="2">
    <location>
        <begin position="20"/>
        <end position="38"/>
    </location>
</feature>